<evidence type="ECO:0000256" key="1">
    <source>
        <dbReference type="ARBA" id="ARBA00004907"/>
    </source>
</evidence>
<dbReference type="InterPro" id="IPR000312">
    <property type="entry name" value="Glycosyl_Trfase_fam3"/>
</dbReference>
<dbReference type="EC" id="2.4.2.18" evidence="2"/>
<feature type="domain" description="Glycosyl transferase family 3" evidence="8">
    <location>
        <begin position="24"/>
        <end position="275"/>
    </location>
</feature>
<name>A0A382TGZ5_9ZZZZ</name>
<dbReference type="GO" id="GO:0004048">
    <property type="term" value="F:anthranilate phosphoribosyltransferase activity"/>
    <property type="evidence" value="ECO:0007669"/>
    <property type="project" value="UniProtKB-EC"/>
</dbReference>
<evidence type="ECO:0000313" key="9">
    <source>
        <dbReference type="EMBL" id="SVD21243.1"/>
    </source>
</evidence>
<accession>A0A382TGZ5</accession>
<dbReference type="InterPro" id="IPR035902">
    <property type="entry name" value="Nuc_phospho_transferase"/>
</dbReference>
<evidence type="ECO:0000256" key="5">
    <source>
        <dbReference type="ARBA" id="ARBA00022679"/>
    </source>
</evidence>
<gene>
    <name evidence="9" type="ORF">METZ01_LOCUS374097</name>
</gene>
<dbReference type="FunFam" id="3.40.1030.10:FF:000002">
    <property type="entry name" value="Anthranilate phosphoribosyltransferase"/>
    <property type="match status" value="1"/>
</dbReference>
<dbReference type="NCBIfam" id="TIGR01245">
    <property type="entry name" value="trpD"/>
    <property type="match status" value="1"/>
</dbReference>
<protein>
    <recommendedName>
        <fullName evidence="2">anthranilate phosphoribosyltransferase</fullName>
        <ecNumber evidence="2">2.4.2.18</ecNumber>
    </recommendedName>
</protein>
<dbReference type="GO" id="GO:0000162">
    <property type="term" value="P:L-tryptophan biosynthetic process"/>
    <property type="evidence" value="ECO:0007669"/>
    <property type="project" value="UniProtKB-KW"/>
</dbReference>
<evidence type="ECO:0000259" key="8">
    <source>
        <dbReference type="Pfam" id="PF00591"/>
    </source>
</evidence>
<reference evidence="9" key="1">
    <citation type="submission" date="2018-05" db="EMBL/GenBank/DDBJ databases">
        <authorList>
            <person name="Lanie J.A."/>
            <person name="Ng W.-L."/>
            <person name="Kazmierczak K.M."/>
            <person name="Andrzejewski T.M."/>
            <person name="Davidsen T.M."/>
            <person name="Wayne K.J."/>
            <person name="Tettelin H."/>
            <person name="Glass J.I."/>
            <person name="Rusch D."/>
            <person name="Podicherti R."/>
            <person name="Tsui H.-C.T."/>
            <person name="Winkler M.E."/>
        </authorList>
    </citation>
    <scope>NUCLEOTIDE SEQUENCE</scope>
</reference>
<dbReference type="PANTHER" id="PTHR43285:SF2">
    <property type="entry name" value="ANTHRANILATE PHOSPHORIBOSYLTRANSFERASE"/>
    <property type="match status" value="1"/>
</dbReference>
<keyword evidence="7" id="KW-0057">Aromatic amino acid biosynthesis</keyword>
<dbReference type="SUPFAM" id="SSF52418">
    <property type="entry name" value="Nucleoside phosphorylase/phosphoribosyltransferase catalytic domain"/>
    <property type="match status" value="1"/>
</dbReference>
<evidence type="ECO:0000256" key="2">
    <source>
        <dbReference type="ARBA" id="ARBA00011948"/>
    </source>
</evidence>
<dbReference type="PANTHER" id="PTHR43285">
    <property type="entry name" value="ANTHRANILATE PHOSPHORIBOSYLTRANSFERASE"/>
    <property type="match status" value="1"/>
</dbReference>
<dbReference type="AlphaFoldDB" id="A0A382TGZ5"/>
<keyword evidence="5" id="KW-0808">Transferase</keyword>
<evidence type="ECO:0000256" key="3">
    <source>
        <dbReference type="ARBA" id="ARBA00022605"/>
    </source>
</evidence>
<keyword evidence="6" id="KW-0822">Tryptophan biosynthesis</keyword>
<evidence type="ECO:0000256" key="7">
    <source>
        <dbReference type="ARBA" id="ARBA00023141"/>
    </source>
</evidence>
<evidence type="ECO:0000256" key="4">
    <source>
        <dbReference type="ARBA" id="ARBA00022676"/>
    </source>
</evidence>
<proteinExistence type="predicted"/>
<comment type="pathway">
    <text evidence="1">Amino-acid biosynthesis; L-tryptophan biosynthesis; L-tryptophan from chorismate: step 2/5.</text>
</comment>
<dbReference type="GO" id="GO:0005829">
    <property type="term" value="C:cytosol"/>
    <property type="evidence" value="ECO:0007669"/>
    <property type="project" value="TreeGrafter"/>
</dbReference>
<keyword evidence="4" id="KW-0328">Glycosyltransferase</keyword>
<keyword evidence="3" id="KW-0028">Amino-acid biosynthesis</keyword>
<dbReference type="EMBL" id="UINC01136461">
    <property type="protein sequence ID" value="SVD21243.1"/>
    <property type="molecule type" value="Genomic_DNA"/>
</dbReference>
<evidence type="ECO:0000256" key="6">
    <source>
        <dbReference type="ARBA" id="ARBA00022822"/>
    </source>
</evidence>
<feature type="non-terminal residue" evidence="9">
    <location>
        <position position="1"/>
    </location>
</feature>
<organism evidence="9">
    <name type="scientific">marine metagenome</name>
    <dbReference type="NCBI Taxonomy" id="408172"/>
    <lineage>
        <taxon>unclassified sequences</taxon>
        <taxon>metagenomes</taxon>
        <taxon>ecological metagenomes</taxon>
    </lineage>
</organism>
<dbReference type="Gene3D" id="3.40.1030.10">
    <property type="entry name" value="Nucleoside phosphorylase/phosphoribosyltransferase catalytic domain"/>
    <property type="match status" value="1"/>
</dbReference>
<dbReference type="InterPro" id="IPR005940">
    <property type="entry name" value="Anthranilate_Pribosyl_Tfrase"/>
</dbReference>
<sequence>AEEVRGFARAMRDVAIPVSLDPEQATIDIVGTGGDGSNSFNLSTGTALLSAAAGLQVAKHGNRSVSSKSGSADVLEALGITLAADAAAVIDLLNKHNFAFLFAPFFHPAMKNIAPIRQALGIRTVFNILGPLTNPAQPTHYLLGAFSSEMAKLMAGALSGMNIERAFVIHGCNGWDEPTPVCPFEIYDVTPNNIQFATRDPQEFGIPKCSGEDLRGGIAEHNAKSLLNVFENKDQGAHRDALMLGTALALELTGAATGIEQGVQQAKETIETGTAVEFIHNLMQPD</sequence>
<dbReference type="Gene3D" id="1.20.970.10">
    <property type="entry name" value="Transferase, Pyrimidine Nucleoside Phosphorylase, Chain C"/>
    <property type="match status" value="1"/>
</dbReference>
<dbReference type="Pfam" id="PF00591">
    <property type="entry name" value="Glycos_transf_3"/>
    <property type="match status" value="1"/>
</dbReference>